<protein>
    <recommendedName>
        <fullName evidence="1">Peptidase M12A domain-containing protein</fullName>
    </recommendedName>
</protein>
<dbReference type="InterPro" id="IPR001506">
    <property type="entry name" value="Peptidase_M12A"/>
</dbReference>
<reference evidence="2 3" key="1">
    <citation type="journal article" date="2023" name="G3 (Bethesda)">
        <title>A chromosome-level genome assembly of Zasmidium syzygii isolated from banana leaves.</title>
        <authorList>
            <person name="van Westerhoven A.C."/>
            <person name="Mehrabi R."/>
            <person name="Talebi R."/>
            <person name="Steentjes M.B.F."/>
            <person name="Corcolon B."/>
            <person name="Chong P.A."/>
            <person name="Kema G.H.J."/>
            <person name="Seidl M.F."/>
        </authorList>
    </citation>
    <scope>NUCLEOTIDE SEQUENCE [LARGE SCALE GENOMIC DNA]</scope>
    <source>
        <strain evidence="2 3">P124</strain>
    </source>
</reference>
<proteinExistence type="predicted"/>
<keyword evidence="3" id="KW-1185">Reference proteome</keyword>
<organism evidence="2 3">
    <name type="scientific">Zasmidium cellare</name>
    <name type="common">Wine cellar mold</name>
    <name type="synonym">Racodium cellare</name>
    <dbReference type="NCBI Taxonomy" id="395010"/>
    <lineage>
        <taxon>Eukaryota</taxon>
        <taxon>Fungi</taxon>
        <taxon>Dikarya</taxon>
        <taxon>Ascomycota</taxon>
        <taxon>Pezizomycotina</taxon>
        <taxon>Dothideomycetes</taxon>
        <taxon>Dothideomycetidae</taxon>
        <taxon>Mycosphaerellales</taxon>
        <taxon>Mycosphaerellaceae</taxon>
        <taxon>Zasmidium</taxon>
    </lineage>
</organism>
<dbReference type="Gene3D" id="3.40.390.10">
    <property type="entry name" value="Collagenase (Catalytic Domain)"/>
    <property type="match status" value="1"/>
</dbReference>
<accession>A0ABR0EVY4</accession>
<dbReference type="Proteomes" id="UP001305779">
    <property type="component" value="Unassembled WGS sequence"/>
</dbReference>
<dbReference type="PANTHER" id="PTHR10127:SF850">
    <property type="entry name" value="METALLOENDOPEPTIDASE"/>
    <property type="match status" value="1"/>
</dbReference>
<dbReference type="SUPFAM" id="SSF55486">
    <property type="entry name" value="Metalloproteases ('zincins'), catalytic domain"/>
    <property type="match status" value="1"/>
</dbReference>
<name>A0ABR0EVY4_ZASCE</name>
<dbReference type="InterPro" id="IPR024079">
    <property type="entry name" value="MetalloPept_cat_dom_sf"/>
</dbReference>
<dbReference type="EMBL" id="JAXOVC010000002">
    <property type="protein sequence ID" value="KAK4505346.1"/>
    <property type="molecule type" value="Genomic_DNA"/>
</dbReference>
<dbReference type="PANTHER" id="PTHR10127">
    <property type="entry name" value="DISCOIDIN, CUB, EGF, LAMININ , AND ZINC METALLOPROTEASE DOMAIN CONTAINING"/>
    <property type="match status" value="1"/>
</dbReference>
<evidence type="ECO:0000259" key="1">
    <source>
        <dbReference type="Pfam" id="PF01400"/>
    </source>
</evidence>
<gene>
    <name evidence="2" type="ORF">PRZ48_003309</name>
</gene>
<feature type="domain" description="Peptidase M12A" evidence="1">
    <location>
        <begin position="193"/>
        <end position="237"/>
    </location>
</feature>
<comment type="caution">
    <text evidence="2">The sequence shown here is derived from an EMBL/GenBank/DDBJ whole genome shotgun (WGS) entry which is preliminary data.</text>
</comment>
<dbReference type="Pfam" id="PF01400">
    <property type="entry name" value="Astacin"/>
    <property type="match status" value="1"/>
</dbReference>
<sequence length="405" mass="46612">MPLDENHFLRKRWYSVPADPGEGAQTDPFVYPWPVVCENPTIQPVYYCFRDERSAKNLQNVVNEAIKNWGHAMSVSALTFELDPRAKDNPYMPCSQLGGDDMDMLVISDESLDDPDLNKVKKHFNSGACGTSTTVGYTYKPKVSFRHHLKFCHLAPWMADKDTPYAIKAMTHELGTSDPITMDIIITDFVLRVGHALGLQHEHQRPDREKYLYVRFKYIDGYEEMEELAKEDPNNYFDVEEDEDEIPQAERVKAVLRDDIYLREYFPNALDFLAGHRMDTPEAKEKWQDYEFSQKFDFESIMMYSGDSGRNDYATKRNKYTITDHDNKPVWMGGAQGTKDYSVSEGDIARVAMLYDAHTDECEKAKKGEVWGKAGTAPRSLKVKIRDIFEGVVHAPLAVRKRDEI</sequence>
<evidence type="ECO:0000313" key="3">
    <source>
        <dbReference type="Proteomes" id="UP001305779"/>
    </source>
</evidence>
<evidence type="ECO:0000313" key="2">
    <source>
        <dbReference type="EMBL" id="KAK4505346.1"/>
    </source>
</evidence>